<evidence type="ECO:0000313" key="3">
    <source>
        <dbReference type="Proteomes" id="UP000033188"/>
    </source>
</evidence>
<evidence type="ECO:0008006" key="4">
    <source>
        <dbReference type="Google" id="ProtNLM"/>
    </source>
</evidence>
<accession>A0A061DAV2</accession>
<keyword evidence="3" id="KW-1185">Reference proteome</keyword>
<organism evidence="2 3">
    <name type="scientific">Babesia bigemina</name>
    <dbReference type="NCBI Taxonomy" id="5866"/>
    <lineage>
        <taxon>Eukaryota</taxon>
        <taxon>Sar</taxon>
        <taxon>Alveolata</taxon>
        <taxon>Apicomplexa</taxon>
        <taxon>Aconoidasida</taxon>
        <taxon>Piroplasmida</taxon>
        <taxon>Babesiidae</taxon>
        <taxon>Babesia</taxon>
    </lineage>
</organism>
<dbReference type="OrthoDB" id="10044771at2759"/>
<dbReference type="GeneID" id="24565663"/>
<feature type="compositionally biased region" description="Polar residues" evidence="1">
    <location>
        <begin position="467"/>
        <end position="520"/>
    </location>
</feature>
<name>A0A061DAV2_BABBI</name>
<dbReference type="EMBL" id="LK391709">
    <property type="protein sequence ID" value="CDR97122.1"/>
    <property type="molecule type" value="Genomic_DNA"/>
</dbReference>
<evidence type="ECO:0000313" key="2">
    <source>
        <dbReference type="EMBL" id="CDR97122.1"/>
    </source>
</evidence>
<feature type="compositionally biased region" description="Gly residues" evidence="1">
    <location>
        <begin position="577"/>
        <end position="588"/>
    </location>
</feature>
<feature type="region of interest" description="Disordered" evidence="1">
    <location>
        <begin position="401"/>
        <end position="618"/>
    </location>
</feature>
<feature type="compositionally biased region" description="Low complexity" evidence="1">
    <location>
        <begin position="521"/>
        <end position="539"/>
    </location>
</feature>
<dbReference type="Proteomes" id="UP000033188">
    <property type="component" value="Chromosome 3"/>
</dbReference>
<dbReference type="KEGG" id="bbig:BBBOND_0310250"/>
<dbReference type="RefSeq" id="XP_012769308.1">
    <property type="nucleotide sequence ID" value="XM_012913854.1"/>
</dbReference>
<evidence type="ECO:0000256" key="1">
    <source>
        <dbReference type="SAM" id="MobiDB-lite"/>
    </source>
</evidence>
<feature type="compositionally biased region" description="Basic and acidic residues" evidence="1">
    <location>
        <begin position="609"/>
        <end position="618"/>
    </location>
</feature>
<protein>
    <recommendedName>
        <fullName evidence="4">Ribosome-binding protein 1</fullName>
    </recommendedName>
</protein>
<dbReference type="STRING" id="5866.A0A061DAV2"/>
<feature type="compositionally biased region" description="Acidic residues" evidence="1">
    <location>
        <begin position="433"/>
        <end position="459"/>
    </location>
</feature>
<dbReference type="VEuPathDB" id="PiroplasmaDB:BBBOND_0310250"/>
<dbReference type="AlphaFoldDB" id="A0A061DAV2"/>
<gene>
    <name evidence="2" type="ORF">BBBOND_0310250</name>
</gene>
<proteinExistence type="predicted"/>
<sequence length="1279" mass="142218">MAAKVRVPEFKTLKECLEFLEWLKNDRGMQGQVANRLERLLKDRYKEAKQGGIENALSRFVGHASEFYKKLCTKASATYNSHVSATTVLKSLIVCIPKLLSAIYFLRYKVDANFKALGGGEWAEQEVGVVAMYARIPALLESNATKIDKYLITKHGSTQYGVIPGGFEAIELRAGFRGGYNPGSAMANDLTKICEKEKAQFFRDVFVTSVFGNDGANSANVANAVRLVEDFGRIFGNVTKDDDFKSHLQSNRMCIDWQALEAHCAKLKTSLEKIFKTNGFSFTGYGRTVGEVKKENVAKKMATWLKKHLIEIRTNLAHIKPFDNRKYKLDDRRLRKGNKLPAEFSQAFVDYFTENFFRYGFTFGKNKYEMSDTPYQDLLESWNAALVELKRMTGDLDQLKTILDGNQCPDRNRNKQPKSKPEPNPELEPALLDVDDDENDLESESDFDDLNSESEDDDMPPTKTEASKLSSTTNVDTTPQNNKSEGAQNQGKKAEGNQNQGNDHSVANTSISPVSQAVRTQSSSVQSPDSGSPGATGPSSGPGPGGQADVSDAGQPGVQKAQANGDANGTASNTPGAGPGGSGTGGNGKSDNGQQTNEYQEGINRLKIRHEEKMKEAQKNMERLEDAMQKLAEKKAERQKKLDAQGMNAGYRSYYDPKASDRRAQYFTDLQMTPVIMDGADVSNEALRNPGIEWERNHRDEWKLAEQFRKEAEKREKQKFRRNLRDTQEKVLNRLKDSWLHQEFHDDDIGHVVPHRSAVDDRTIMNPPPPNISFKISKPFNAKTIYDEQSLTLPHPNIELEIDKTYDRRKKMNTYNQKVFYTEGEIIEPKPPTISPPIIETGPFGSKVADPNVDTSKMLPDDLIPKLPPDTLDVEIIHRYIPPPNDIIIPDIPDYVLADSAGSQVLNDHTAPTAPTDKEYDGKGIHSKNEIKTVNIGVNPAFEVIDDGLVIGKIDPPSQPVEAVDLQIDVPKPTLQDSSYDIDLEYDHPPLPQIEPVDPIGSVTPAIKINLAPPEALPDLPNNTAAAYVYSPSTVGMCISSWTTSKPTDHLDIPETELSPSQAPRTVRDMLTWLAGLRNPKHHKTLKLCINRAFNGLHNESSDLALSINHTNIRPNDVFDILQLTAMFAGSVLTAISPTWKANVPSRTVKPQSSNESQKPDCCALLCQLRDYAYACCHQLEFLKAQCNRDKLSGGWGNYEYGSDIKTPSPLQAFLTDGWDSTFKTHPFDPCNLCHKSRVRMGFKREDLPETSQLGSVISTILTPSCGGEERDALVNTKL</sequence>
<feature type="compositionally biased region" description="Polar residues" evidence="1">
    <location>
        <begin position="589"/>
        <end position="599"/>
    </location>
</feature>
<reference evidence="3" key="1">
    <citation type="journal article" date="2014" name="Nucleic Acids Res.">
        <title>The evolutionary dynamics of variant antigen genes in Babesia reveal a history of genomic innovation underlying host-parasite interaction.</title>
        <authorList>
            <person name="Jackson A.P."/>
            <person name="Otto T.D."/>
            <person name="Darby A."/>
            <person name="Ramaprasad A."/>
            <person name="Xia D."/>
            <person name="Echaide I.E."/>
            <person name="Farber M."/>
            <person name="Gahlot S."/>
            <person name="Gamble J."/>
            <person name="Gupta D."/>
            <person name="Gupta Y."/>
            <person name="Jackson L."/>
            <person name="Malandrin L."/>
            <person name="Malas T.B."/>
            <person name="Moussa E."/>
            <person name="Nair M."/>
            <person name="Reid A.J."/>
            <person name="Sanders M."/>
            <person name="Sharma J."/>
            <person name="Tracey A."/>
            <person name="Quail M.A."/>
            <person name="Weir W."/>
            <person name="Wastling J.M."/>
            <person name="Hall N."/>
            <person name="Willadsen P."/>
            <person name="Lingelbach K."/>
            <person name="Shiels B."/>
            <person name="Tait A."/>
            <person name="Berriman M."/>
            <person name="Allred D.R."/>
            <person name="Pain A."/>
        </authorList>
    </citation>
    <scope>NUCLEOTIDE SEQUENCE [LARGE SCALE GENOMIC DNA]</scope>
    <source>
        <strain evidence="3">Bond</strain>
    </source>
</reference>